<dbReference type="Pfam" id="PF07661">
    <property type="entry name" value="MORN_2"/>
    <property type="match status" value="2"/>
</dbReference>
<evidence type="ECO:0000313" key="2">
    <source>
        <dbReference type="Proteomes" id="UP001202717"/>
    </source>
</evidence>
<name>A0ABY7RUK7_9FLAO</name>
<keyword evidence="2" id="KW-1185">Reference proteome</keyword>
<dbReference type="SUPFAM" id="SSF82185">
    <property type="entry name" value="Histone H3 K4-specific methyltransferase SET7/9 N-terminal domain"/>
    <property type="match status" value="1"/>
</dbReference>
<organism evidence="1 2">
    <name type="scientific">Psychroserpens ponticola</name>
    <dbReference type="NCBI Taxonomy" id="2932268"/>
    <lineage>
        <taxon>Bacteria</taxon>
        <taxon>Pseudomonadati</taxon>
        <taxon>Bacteroidota</taxon>
        <taxon>Flavobacteriia</taxon>
        <taxon>Flavobacteriales</taxon>
        <taxon>Flavobacteriaceae</taxon>
        <taxon>Psychroserpens</taxon>
    </lineage>
</organism>
<dbReference type="EMBL" id="CP116221">
    <property type="protein sequence ID" value="WCO00648.1"/>
    <property type="molecule type" value="Genomic_DNA"/>
</dbReference>
<dbReference type="Proteomes" id="UP001202717">
    <property type="component" value="Chromosome"/>
</dbReference>
<accession>A0ABY7RUK7</accession>
<dbReference type="InterPro" id="IPR011652">
    <property type="entry name" value="MORN_2"/>
</dbReference>
<sequence>MVFAEVVNHSINDIAVNKNELVLKTDLGLMYYQNQPFNGTSVKHYNAVVKAESIKYINGKRHGIYQKWFPNGALSFEAYYVNGLQHGKAKSWWKNGNLRSEANFKDGIVNGIQKQWYKSGAKFKEMSIVNGQEEGFQKAWRENGKIYNNYEAKNGRIFGLKRASLCYQLEDENVQY</sequence>
<gene>
    <name evidence="1" type="ORF">MUN68_011280</name>
</gene>
<reference evidence="1 2" key="1">
    <citation type="submission" date="2023-01" db="EMBL/GenBank/DDBJ databases">
        <title>Psychroserpens ponticola sp. nov., isolated from seawater.</title>
        <authorList>
            <person name="Kristyanto S."/>
            <person name="Jung J."/>
            <person name="Kim J.M."/>
            <person name="Jeon C.O."/>
        </authorList>
    </citation>
    <scope>NUCLEOTIDE SEQUENCE [LARGE SCALE GENOMIC DNA]</scope>
    <source>
        <strain evidence="1 2">MSW6</strain>
    </source>
</reference>
<proteinExistence type="predicted"/>
<dbReference type="Gene3D" id="2.20.110.10">
    <property type="entry name" value="Histone H3 K4-specific methyltransferase SET7/9 N-terminal domain"/>
    <property type="match status" value="1"/>
</dbReference>
<evidence type="ECO:0000313" key="1">
    <source>
        <dbReference type="EMBL" id="WCO00648.1"/>
    </source>
</evidence>
<dbReference type="RefSeq" id="WP_249996185.1">
    <property type="nucleotide sequence ID" value="NZ_CP116221.1"/>
</dbReference>
<protein>
    <submittedName>
        <fullName evidence="1">Toxin-antitoxin system YwqK family antitoxin</fullName>
    </submittedName>
</protein>